<dbReference type="InterPro" id="IPR025918">
    <property type="entry name" value="YIEGIA"/>
</dbReference>
<dbReference type="PATRIC" id="fig|1422.17.peg.2148"/>
<reference evidence="2 3" key="1">
    <citation type="submission" date="2016-01" db="EMBL/GenBank/DDBJ databases">
        <title>Draft Genome Sequences of Seven Thermophilic Sporeformers Isolated from Foods.</title>
        <authorList>
            <person name="Berendsen E.M."/>
            <person name="Wells-Bennik M.H."/>
            <person name="Krawcyk A.O."/>
            <person name="De Jong A."/>
            <person name="Holsappel S."/>
            <person name="Eijlander R.T."/>
            <person name="Kuipers O.P."/>
        </authorList>
    </citation>
    <scope>NUCLEOTIDE SEQUENCE [LARGE SCALE GENOMIC DNA]</scope>
    <source>
        <strain evidence="2 3">B4114</strain>
    </source>
</reference>
<keyword evidence="1" id="KW-0812">Transmembrane</keyword>
<evidence type="ECO:0000313" key="2">
    <source>
        <dbReference type="EMBL" id="KYD35361.1"/>
    </source>
</evidence>
<gene>
    <name evidence="2" type="ORF">B4114_3000</name>
</gene>
<organism evidence="2 3">
    <name type="scientific">Geobacillus stearothermophilus</name>
    <name type="common">Bacillus stearothermophilus</name>
    <dbReference type="NCBI Taxonomy" id="1422"/>
    <lineage>
        <taxon>Bacteria</taxon>
        <taxon>Bacillati</taxon>
        <taxon>Bacillota</taxon>
        <taxon>Bacilli</taxon>
        <taxon>Bacillales</taxon>
        <taxon>Anoxybacillaceae</taxon>
        <taxon>Geobacillus</taxon>
    </lineage>
</organism>
<keyword evidence="1" id="KW-0472">Membrane</keyword>
<feature type="transmembrane region" description="Helical" evidence="1">
    <location>
        <begin position="121"/>
        <end position="137"/>
    </location>
</feature>
<evidence type="ECO:0000313" key="3">
    <source>
        <dbReference type="Proteomes" id="UP000075517"/>
    </source>
</evidence>
<sequence length="303" mass="34157">MKNDVIASEHLVLMITALVVGFFARLITIKEDYRQYPSYPNGYLIHLVTGFVAAALGAVTIPAIMTKNFVAVTFLALAIQQFRDVRRTERDSLKDLENTEFTPRGDAYIDGIAKTFEARNYFALVVALVTGITMQLVSHKIQWVNILIGSLAGLVVLFILKRFSKGKTVGDIADVQLGKVEVRDSELFVDGIYVTNQLGTDNARELYRKEGIAAVIYPREEHFRITLDHFGQRQAILFEATRAVGVKRYNFTRKDYEQGRVVVTLVPLVRREDAFIEAIKKTPLLESVKKSHSVMKTNWLGGK</sequence>
<dbReference type="Proteomes" id="UP000075517">
    <property type="component" value="Unassembled WGS sequence"/>
</dbReference>
<feature type="transmembrane region" description="Helical" evidence="1">
    <location>
        <begin position="143"/>
        <end position="160"/>
    </location>
</feature>
<accession>A0A150NF84</accession>
<comment type="caution">
    <text evidence="2">The sequence shown here is derived from an EMBL/GenBank/DDBJ whole genome shotgun (WGS) entry which is preliminary data.</text>
</comment>
<dbReference type="AlphaFoldDB" id="A0A150NF84"/>
<feature type="transmembrane region" description="Helical" evidence="1">
    <location>
        <begin position="12"/>
        <end position="29"/>
    </location>
</feature>
<dbReference type="EMBL" id="LQYY01000003">
    <property type="protein sequence ID" value="KYD35361.1"/>
    <property type="molecule type" value="Genomic_DNA"/>
</dbReference>
<keyword evidence="1" id="KW-1133">Transmembrane helix</keyword>
<dbReference type="Pfam" id="PF14045">
    <property type="entry name" value="YIEGIA"/>
    <property type="match status" value="1"/>
</dbReference>
<feature type="transmembrane region" description="Helical" evidence="1">
    <location>
        <begin position="44"/>
        <end position="77"/>
    </location>
</feature>
<evidence type="ECO:0008006" key="4">
    <source>
        <dbReference type="Google" id="ProtNLM"/>
    </source>
</evidence>
<name>A0A150NF84_GEOSE</name>
<protein>
    <recommendedName>
        <fullName evidence="4">YIEGIA protein</fullName>
    </recommendedName>
</protein>
<evidence type="ECO:0000256" key="1">
    <source>
        <dbReference type="SAM" id="Phobius"/>
    </source>
</evidence>
<proteinExistence type="predicted"/>